<dbReference type="InterPro" id="IPR010730">
    <property type="entry name" value="HET"/>
</dbReference>
<dbReference type="Pfam" id="PF06985">
    <property type="entry name" value="HET"/>
    <property type="match status" value="1"/>
</dbReference>
<organism evidence="2">
    <name type="scientific">Bionectria ochroleuca</name>
    <name type="common">Gliocladium roseum</name>
    <dbReference type="NCBI Taxonomy" id="29856"/>
    <lineage>
        <taxon>Eukaryota</taxon>
        <taxon>Fungi</taxon>
        <taxon>Dikarya</taxon>
        <taxon>Ascomycota</taxon>
        <taxon>Pezizomycotina</taxon>
        <taxon>Sordariomycetes</taxon>
        <taxon>Hypocreomycetidae</taxon>
        <taxon>Hypocreales</taxon>
        <taxon>Bionectriaceae</taxon>
        <taxon>Clonostachys</taxon>
    </lineage>
</organism>
<reference evidence="2" key="1">
    <citation type="submission" date="2015-01" db="EMBL/GenBank/DDBJ databases">
        <authorList>
            <person name="Durling Mikael"/>
        </authorList>
    </citation>
    <scope>NUCLEOTIDE SEQUENCE</scope>
</reference>
<dbReference type="PANTHER" id="PTHR10622">
    <property type="entry name" value="HET DOMAIN-CONTAINING PROTEIN"/>
    <property type="match status" value="1"/>
</dbReference>
<dbReference type="AlphaFoldDB" id="A0A0B7KAJ3"/>
<dbReference type="EMBL" id="CDPU01000040">
    <property type="protein sequence ID" value="CEO54124.1"/>
    <property type="molecule type" value="Genomic_DNA"/>
</dbReference>
<sequence length="606" mass="70199">MRLLKTKQYELVEAKDIPDPFPPYAILSHTWISPKEEITYQDFKTRKKDIVNDAYKQTGWAKLKEYCDRAAKDGWDWAWMDTCCIDKTNSADTQEAINAMFRWYQNASICYAYLGDVDAYGTLNNANLIDPDHPRNGDLDEMPEMIQVREEQVSEKAKYKMRKEVGHSLRNANWFKRGWTLQELLAPRYLVFMDKYWHRIGARESWALDIYVVTRIEPKHLNSFNPTDFTSCSIAMRMSWASTRKTTVEEDETYSLIGLFGISLPLIYGEGRWQAFHRLQRELIKMYSDDSMFAWKSNRTSQWFIPLQEQGPGVGILAPSIREFHDSWRIKCFDYDGHNFKMSNLGLETNARRWSCRSDQTKLLVRLNCGPELEEHVGIMLRNAGNVFERITGRNLDDTKDYEHKEGWIEVQEEQKEDIIIRAGNFRGPLAGLTIFTLEYPDEITVGLKYSMDLKSRKSEPVDLLKARSFDRRRCEENELLVRPNELIFANIELHMGEQHSKWNVLTHINETGSPSIGIASHEDIGKQLGEPLGNQNLAKELRKEAQSGRSLPLVVKANQGTTVSVHLFPKKPRKCSPEATRDGEVFLELREYTLKILVTELGGSK</sequence>
<protein>
    <recommendedName>
        <fullName evidence="1">Heterokaryon incompatibility domain-containing protein</fullName>
    </recommendedName>
</protein>
<accession>A0A0B7KAJ3</accession>
<evidence type="ECO:0000313" key="2">
    <source>
        <dbReference type="EMBL" id="CEO54124.1"/>
    </source>
</evidence>
<name>A0A0B7KAJ3_BIOOC</name>
<gene>
    <name evidence="2" type="ORF">BN869_000010182_1</name>
</gene>
<feature type="domain" description="Heterokaryon incompatibility" evidence="1">
    <location>
        <begin position="24"/>
        <end position="183"/>
    </location>
</feature>
<evidence type="ECO:0000259" key="1">
    <source>
        <dbReference type="Pfam" id="PF06985"/>
    </source>
</evidence>
<dbReference type="PANTHER" id="PTHR10622:SF10">
    <property type="entry name" value="HET DOMAIN-CONTAINING PROTEIN"/>
    <property type="match status" value="1"/>
</dbReference>
<proteinExistence type="predicted"/>